<reference evidence="1 2" key="1">
    <citation type="journal article" date="2020" name="Cell">
        <title>Large-Scale Comparative Analyses of Tick Genomes Elucidate Their Genetic Diversity and Vector Capacities.</title>
        <authorList>
            <consortium name="Tick Genome and Microbiome Consortium (TIGMIC)"/>
            <person name="Jia N."/>
            <person name="Wang J."/>
            <person name="Shi W."/>
            <person name="Du L."/>
            <person name="Sun Y."/>
            <person name="Zhan W."/>
            <person name="Jiang J.F."/>
            <person name="Wang Q."/>
            <person name="Zhang B."/>
            <person name="Ji P."/>
            <person name="Bell-Sakyi L."/>
            <person name="Cui X.M."/>
            <person name="Yuan T.T."/>
            <person name="Jiang B.G."/>
            <person name="Yang W.F."/>
            <person name="Lam T.T."/>
            <person name="Chang Q.C."/>
            <person name="Ding S.J."/>
            <person name="Wang X.J."/>
            <person name="Zhu J.G."/>
            <person name="Ruan X.D."/>
            <person name="Zhao L."/>
            <person name="Wei J.T."/>
            <person name="Ye R.Z."/>
            <person name="Que T.C."/>
            <person name="Du C.H."/>
            <person name="Zhou Y.H."/>
            <person name="Cheng J.X."/>
            <person name="Dai P.F."/>
            <person name="Guo W.B."/>
            <person name="Han X.H."/>
            <person name="Huang E.J."/>
            <person name="Li L.F."/>
            <person name="Wei W."/>
            <person name="Gao Y.C."/>
            <person name="Liu J.Z."/>
            <person name="Shao H.Z."/>
            <person name="Wang X."/>
            <person name="Wang C.C."/>
            <person name="Yang T.C."/>
            <person name="Huo Q.B."/>
            <person name="Li W."/>
            <person name="Chen H.Y."/>
            <person name="Chen S.E."/>
            <person name="Zhou L.G."/>
            <person name="Ni X.B."/>
            <person name="Tian J.H."/>
            <person name="Sheng Y."/>
            <person name="Liu T."/>
            <person name="Pan Y.S."/>
            <person name="Xia L.Y."/>
            <person name="Li J."/>
            <person name="Zhao F."/>
            <person name="Cao W.C."/>
        </authorList>
    </citation>
    <scope>NUCLEOTIDE SEQUENCE [LARGE SCALE GENOMIC DNA]</scope>
    <source>
        <strain evidence="1">Iper-2018</strain>
    </source>
</reference>
<sequence>MGGSKDVCGSCSAPFYGRQQFLPCAGPCKRRFHCKCINVVEEDYEYLMADGKSSYKCPSCAKRLDESGNKVSDDSAAILLEETELSPVNVIPGTDTNLPELVVLLCKKIDDLTKVVKTLKTDNESLHIHLSRNSELLRKLCLPEERPVAPAVPPKHYAAVLKKPVPFVSHHVNFAANDDRSRATERPPSMEGDDVAANSQHTRAGLVDDEDFTTVTRKKRPQRTEGVWSKTGGNGEPWPSGLGHDDPGVVPQRDSGSDGPGQSAYAALAWERRSAGLDTDFDWTSELERYGTDETLRRCRRLVKNTLQARPI</sequence>
<comment type="caution">
    <text evidence="1">The sequence shown here is derived from an EMBL/GenBank/DDBJ whole genome shotgun (WGS) entry which is preliminary data.</text>
</comment>
<organism evidence="1 2">
    <name type="scientific">Ixodes persulcatus</name>
    <name type="common">Taiga tick</name>
    <dbReference type="NCBI Taxonomy" id="34615"/>
    <lineage>
        <taxon>Eukaryota</taxon>
        <taxon>Metazoa</taxon>
        <taxon>Ecdysozoa</taxon>
        <taxon>Arthropoda</taxon>
        <taxon>Chelicerata</taxon>
        <taxon>Arachnida</taxon>
        <taxon>Acari</taxon>
        <taxon>Parasitiformes</taxon>
        <taxon>Ixodida</taxon>
        <taxon>Ixodoidea</taxon>
        <taxon>Ixodidae</taxon>
        <taxon>Ixodinae</taxon>
        <taxon>Ixodes</taxon>
    </lineage>
</organism>
<evidence type="ECO:0000313" key="2">
    <source>
        <dbReference type="Proteomes" id="UP000805193"/>
    </source>
</evidence>
<proteinExistence type="predicted"/>
<evidence type="ECO:0000313" key="1">
    <source>
        <dbReference type="EMBL" id="KAG0432957.1"/>
    </source>
</evidence>
<keyword evidence="2" id="KW-1185">Reference proteome</keyword>
<accession>A0AC60QJ16</accession>
<protein>
    <submittedName>
        <fullName evidence="1">Uncharacterized protein</fullName>
    </submittedName>
</protein>
<dbReference type="EMBL" id="JABSTQ010009101">
    <property type="protein sequence ID" value="KAG0432957.1"/>
    <property type="molecule type" value="Genomic_DNA"/>
</dbReference>
<dbReference type="Proteomes" id="UP000805193">
    <property type="component" value="Unassembled WGS sequence"/>
</dbReference>
<name>A0AC60QJ16_IXOPE</name>
<gene>
    <name evidence="1" type="ORF">HPB47_020364</name>
</gene>